<evidence type="ECO:0000313" key="2">
    <source>
        <dbReference type="EMBL" id="GEN87740.1"/>
    </source>
</evidence>
<name>A0A511ZK24_9BACI</name>
<dbReference type="Gene3D" id="3.40.630.30">
    <property type="match status" value="1"/>
</dbReference>
<sequence>MQKKKYYLEEMNPTNINIKVLYNYLKQDFERLELFPHFVLKRNFKKGRMEAVYLTDRQEKYGYAIYQKLPSLQGIFISYLAILPKYRSNGLGGTLISQLNNLSPNGILLEVEDPEAAKDKKDYTTRLRRISFYEKNGLHMNPNMKVNSFFVPLRMMDNLDSTDVYDISFYQKLYNRILGLPIGRIFIKENW</sequence>
<dbReference type="EMBL" id="BJYM01000009">
    <property type="protein sequence ID" value="GEN87740.1"/>
    <property type="molecule type" value="Genomic_DNA"/>
</dbReference>
<accession>A0A511ZK24</accession>
<feature type="domain" description="N-acetyltransferase" evidence="1">
    <location>
        <begin position="6"/>
        <end position="160"/>
    </location>
</feature>
<organism evidence="2 3">
    <name type="scientific">Oceanobacillus sojae</name>
    <dbReference type="NCBI Taxonomy" id="582851"/>
    <lineage>
        <taxon>Bacteria</taxon>
        <taxon>Bacillati</taxon>
        <taxon>Bacillota</taxon>
        <taxon>Bacilli</taxon>
        <taxon>Bacillales</taxon>
        <taxon>Bacillaceae</taxon>
        <taxon>Oceanobacillus</taxon>
    </lineage>
</organism>
<proteinExistence type="predicted"/>
<dbReference type="AlphaFoldDB" id="A0A511ZK24"/>
<reference evidence="2 3" key="1">
    <citation type="submission" date="2019-07" db="EMBL/GenBank/DDBJ databases">
        <title>Whole genome shotgun sequence of Oceanobacillus sojae NBRC 105379.</title>
        <authorList>
            <person name="Hosoyama A."/>
            <person name="Uohara A."/>
            <person name="Ohji S."/>
            <person name="Ichikawa N."/>
        </authorList>
    </citation>
    <scope>NUCLEOTIDE SEQUENCE [LARGE SCALE GENOMIC DNA]</scope>
    <source>
        <strain evidence="2 3">NBRC 105379</strain>
    </source>
</reference>
<evidence type="ECO:0000313" key="3">
    <source>
        <dbReference type="Proteomes" id="UP000321558"/>
    </source>
</evidence>
<comment type="caution">
    <text evidence="2">The sequence shown here is derived from an EMBL/GenBank/DDBJ whole genome shotgun (WGS) entry which is preliminary data.</text>
</comment>
<gene>
    <name evidence="2" type="ORF">OSO01_24790</name>
</gene>
<dbReference type="PROSITE" id="PS51186">
    <property type="entry name" value="GNAT"/>
    <property type="match status" value="1"/>
</dbReference>
<dbReference type="SUPFAM" id="SSF55729">
    <property type="entry name" value="Acyl-CoA N-acyltransferases (Nat)"/>
    <property type="match status" value="1"/>
</dbReference>
<keyword evidence="2" id="KW-0808">Transferase</keyword>
<dbReference type="CDD" id="cd04301">
    <property type="entry name" value="NAT_SF"/>
    <property type="match status" value="1"/>
</dbReference>
<dbReference type="GO" id="GO:0016747">
    <property type="term" value="F:acyltransferase activity, transferring groups other than amino-acyl groups"/>
    <property type="evidence" value="ECO:0007669"/>
    <property type="project" value="InterPro"/>
</dbReference>
<protein>
    <submittedName>
        <fullName evidence="2">N-acetyltransferase</fullName>
    </submittedName>
</protein>
<keyword evidence="3" id="KW-1185">Reference proteome</keyword>
<evidence type="ECO:0000259" key="1">
    <source>
        <dbReference type="PROSITE" id="PS51186"/>
    </source>
</evidence>
<dbReference type="InterPro" id="IPR000182">
    <property type="entry name" value="GNAT_dom"/>
</dbReference>
<dbReference type="STRING" id="582851.GCA_900162665_01009"/>
<dbReference type="RefSeq" id="WP_186813651.1">
    <property type="nucleotide sequence ID" value="NZ_BJYM01000009.1"/>
</dbReference>
<dbReference type="InterPro" id="IPR016181">
    <property type="entry name" value="Acyl_CoA_acyltransferase"/>
</dbReference>
<dbReference type="Proteomes" id="UP000321558">
    <property type="component" value="Unassembled WGS sequence"/>
</dbReference>